<dbReference type="PANTHER" id="PTHR39428">
    <property type="entry name" value="F420H(2)-DEPENDENT QUINONE REDUCTASE RV1261C"/>
    <property type="match status" value="1"/>
</dbReference>
<name>A0A939C2W2_9ACTN</name>
<reference evidence="3" key="1">
    <citation type="submission" date="2021-01" db="EMBL/GenBank/DDBJ databases">
        <title>KCTC 19127 draft genome.</title>
        <authorList>
            <person name="An D."/>
        </authorList>
    </citation>
    <scope>NUCLEOTIDE SEQUENCE</scope>
    <source>
        <strain evidence="3">KCTC 19127</strain>
    </source>
</reference>
<dbReference type="Gene3D" id="2.30.110.10">
    <property type="entry name" value="Electron Transport, Fmn-binding Protein, Chain A"/>
    <property type="match status" value="1"/>
</dbReference>
<evidence type="ECO:0000256" key="2">
    <source>
        <dbReference type="ARBA" id="ARBA00049106"/>
    </source>
</evidence>
<comment type="similarity">
    <text evidence="1">Belongs to the F420H(2)-dependent quinone reductase family.</text>
</comment>
<dbReference type="InterPro" id="IPR004378">
    <property type="entry name" value="F420H2_quin_Rdtase"/>
</dbReference>
<dbReference type="AlphaFoldDB" id="A0A939C2W2"/>
<evidence type="ECO:0000313" key="3">
    <source>
        <dbReference type="EMBL" id="MBM9476446.1"/>
    </source>
</evidence>
<dbReference type="GO" id="GO:0016491">
    <property type="term" value="F:oxidoreductase activity"/>
    <property type="evidence" value="ECO:0007669"/>
    <property type="project" value="InterPro"/>
</dbReference>
<proteinExistence type="inferred from homology"/>
<accession>A0A939C2W2</accession>
<dbReference type="EMBL" id="JAERWL010000007">
    <property type="protein sequence ID" value="MBM9476446.1"/>
    <property type="molecule type" value="Genomic_DNA"/>
</dbReference>
<evidence type="ECO:0000313" key="4">
    <source>
        <dbReference type="Proteomes" id="UP000663801"/>
    </source>
</evidence>
<dbReference type="GO" id="GO:0070967">
    <property type="term" value="F:coenzyme F420 binding"/>
    <property type="evidence" value="ECO:0007669"/>
    <property type="project" value="TreeGrafter"/>
</dbReference>
<comment type="catalytic activity">
    <reaction evidence="2">
        <text>oxidized coenzyme F420-(gamma-L-Glu)(n) + a quinol + H(+) = reduced coenzyme F420-(gamma-L-Glu)(n) + a quinone</text>
        <dbReference type="Rhea" id="RHEA:39663"/>
        <dbReference type="Rhea" id="RHEA-COMP:12939"/>
        <dbReference type="Rhea" id="RHEA-COMP:14378"/>
        <dbReference type="ChEBI" id="CHEBI:15378"/>
        <dbReference type="ChEBI" id="CHEBI:24646"/>
        <dbReference type="ChEBI" id="CHEBI:132124"/>
        <dbReference type="ChEBI" id="CHEBI:133980"/>
        <dbReference type="ChEBI" id="CHEBI:139511"/>
    </reaction>
</comment>
<sequence>MSDFNTRIIEDFHAHDGHVGPPFEGAPMVLVHHRGAKSGAERVTPLVWFDDGGRMVIVASAAGAPSHPAWYHNLLAHPEITVDIGHPERSATTLDVRAEEITGTERDEIYARIVAIMPGFGEYETKTAGIRTIPLFALTPRSSD</sequence>
<dbReference type="NCBIfam" id="TIGR00026">
    <property type="entry name" value="hi_GC_TIGR00026"/>
    <property type="match status" value="1"/>
</dbReference>
<dbReference type="GO" id="GO:0005886">
    <property type="term" value="C:plasma membrane"/>
    <property type="evidence" value="ECO:0007669"/>
    <property type="project" value="TreeGrafter"/>
</dbReference>
<dbReference type="RefSeq" id="WP_205256557.1">
    <property type="nucleotide sequence ID" value="NZ_BAAAPV010000001.1"/>
</dbReference>
<protein>
    <submittedName>
        <fullName evidence="3">Nitroreductase family deazaflavin-dependent oxidoreductase</fullName>
    </submittedName>
</protein>
<dbReference type="Pfam" id="PF04075">
    <property type="entry name" value="F420H2_quin_red"/>
    <property type="match status" value="1"/>
</dbReference>
<dbReference type="PANTHER" id="PTHR39428:SF1">
    <property type="entry name" value="F420H(2)-DEPENDENT QUINONE REDUCTASE RV1261C"/>
    <property type="match status" value="1"/>
</dbReference>
<dbReference type="InterPro" id="IPR012349">
    <property type="entry name" value="Split_barrel_FMN-bd"/>
</dbReference>
<evidence type="ECO:0000256" key="1">
    <source>
        <dbReference type="ARBA" id="ARBA00008710"/>
    </source>
</evidence>
<comment type="caution">
    <text evidence="3">The sequence shown here is derived from an EMBL/GenBank/DDBJ whole genome shotgun (WGS) entry which is preliminary data.</text>
</comment>
<keyword evidence="4" id="KW-1185">Reference proteome</keyword>
<dbReference type="SUPFAM" id="SSF50475">
    <property type="entry name" value="FMN-binding split barrel"/>
    <property type="match status" value="1"/>
</dbReference>
<gene>
    <name evidence="3" type="ORF">JL107_08340</name>
</gene>
<organism evidence="3 4">
    <name type="scientific">Nakamurella flavida</name>
    <dbReference type="NCBI Taxonomy" id="363630"/>
    <lineage>
        <taxon>Bacteria</taxon>
        <taxon>Bacillati</taxon>
        <taxon>Actinomycetota</taxon>
        <taxon>Actinomycetes</taxon>
        <taxon>Nakamurellales</taxon>
        <taxon>Nakamurellaceae</taxon>
        <taxon>Nakamurella</taxon>
    </lineage>
</organism>
<dbReference type="Proteomes" id="UP000663801">
    <property type="component" value="Unassembled WGS sequence"/>
</dbReference>